<evidence type="ECO:0000313" key="3">
    <source>
        <dbReference type="Proteomes" id="UP000654075"/>
    </source>
</evidence>
<organism evidence="2 3">
    <name type="scientific">Polarella glacialis</name>
    <name type="common">Dinoflagellate</name>
    <dbReference type="NCBI Taxonomy" id="89957"/>
    <lineage>
        <taxon>Eukaryota</taxon>
        <taxon>Sar</taxon>
        <taxon>Alveolata</taxon>
        <taxon>Dinophyceae</taxon>
        <taxon>Suessiales</taxon>
        <taxon>Suessiaceae</taxon>
        <taxon>Polarella</taxon>
    </lineage>
</organism>
<protein>
    <submittedName>
        <fullName evidence="2">Uncharacterized protein</fullName>
    </submittedName>
</protein>
<feature type="non-terminal residue" evidence="2">
    <location>
        <position position="1"/>
    </location>
</feature>
<dbReference type="EMBL" id="CAJNNV010009223">
    <property type="protein sequence ID" value="CAE8597130.1"/>
    <property type="molecule type" value="Genomic_DNA"/>
</dbReference>
<evidence type="ECO:0000256" key="1">
    <source>
        <dbReference type="SAM" id="Coils"/>
    </source>
</evidence>
<proteinExistence type="predicted"/>
<gene>
    <name evidence="2" type="ORF">PGLA1383_LOCUS15581</name>
</gene>
<dbReference type="AlphaFoldDB" id="A0A813EG93"/>
<keyword evidence="3" id="KW-1185">Reference proteome</keyword>
<feature type="coiled-coil region" evidence="1">
    <location>
        <begin position="6"/>
        <end position="60"/>
    </location>
</feature>
<name>A0A813EG93_POLGL</name>
<sequence>LAGKLCEEYEQRKKEEKELNLKKEVKSSAKSGANGDGVSRQVTEIDYKKHENTVRELDRQEKETEYARKKAEATSWCTLDHEHGPNCVRPTGSCSHDHQK</sequence>
<keyword evidence="1" id="KW-0175">Coiled coil</keyword>
<reference evidence="2" key="1">
    <citation type="submission" date="2021-02" db="EMBL/GenBank/DDBJ databases">
        <authorList>
            <person name="Dougan E. K."/>
            <person name="Rhodes N."/>
            <person name="Thang M."/>
            <person name="Chan C."/>
        </authorList>
    </citation>
    <scope>NUCLEOTIDE SEQUENCE</scope>
</reference>
<comment type="caution">
    <text evidence="2">The sequence shown here is derived from an EMBL/GenBank/DDBJ whole genome shotgun (WGS) entry which is preliminary data.</text>
</comment>
<evidence type="ECO:0000313" key="2">
    <source>
        <dbReference type="EMBL" id="CAE8597130.1"/>
    </source>
</evidence>
<feature type="non-terminal residue" evidence="2">
    <location>
        <position position="100"/>
    </location>
</feature>
<dbReference type="Proteomes" id="UP000654075">
    <property type="component" value="Unassembled WGS sequence"/>
</dbReference>
<accession>A0A813EG93</accession>